<feature type="compositionally biased region" description="Low complexity" evidence="1">
    <location>
        <begin position="58"/>
        <end position="67"/>
    </location>
</feature>
<dbReference type="EMBL" id="BAABRO010000012">
    <property type="protein sequence ID" value="GAA5509066.1"/>
    <property type="molecule type" value="Genomic_DNA"/>
</dbReference>
<reference evidence="2 3" key="1">
    <citation type="submission" date="2024-02" db="EMBL/GenBank/DDBJ databases">
        <title>Rhodopirellula caenicola NBRC 110016.</title>
        <authorList>
            <person name="Ichikawa N."/>
            <person name="Katano-Makiyama Y."/>
            <person name="Hidaka K."/>
        </authorList>
    </citation>
    <scope>NUCLEOTIDE SEQUENCE [LARGE SCALE GENOMIC DNA]</scope>
    <source>
        <strain evidence="2 3">NBRC 110016</strain>
    </source>
</reference>
<protein>
    <submittedName>
        <fullName evidence="2">Uncharacterized protein</fullName>
    </submittedName>
</protein>
<keyword evidence="3" id="KW-1185">Reference proteome</keyword>
<evidence type="ECO:0000256" key="1">
    <source>
        <dbReference type="SAM" id="MobiDB-lite"/>
    </source>
</evidence>
<evidence type="ECO:0000313" key="2">
    <source>
        <dbReference type="EMBL" id="GAA5509066.1"/>
    </source>
</evidence>
<evidence type="ECO:0000313" key="3">
    <source>
        <dbReference type="Proteomes" id="UP001416858"/>
    </source>
</evidence>
<feature type="region of interest" description="Disordered" evidence="1">
    <location>
        <begin position="39"/>
        <end position="67"/>
    </location>
</feature>
<gene>
    <name evidence="2" type="ORF">Rcae01_04535</name>
</gene>
<accession>A0ABP9VW59</accession>
<dbReference type="Proteomes" id="UP001416858">
    <property type="component" value="Unassembled WGS sequence"/>
</dbReference>
<sequence>MTDRKMDATERLNVACFVGFVIVRRVTRVKDFSVVDEATSPVVSLSRRDSSPRPLPPSRDSSLRSLP</sequence>
<organism evidence="2 3">
    <name type="scientific">Novipirellula caenicola</name>
    <dbReference type="NCBI Taxonomy" id="1536901"/>
    <lineage>
        <taxon>Bacteria</taxon>
        <taxon>Pseudomonadati</taxon>
        <taxon>Planctomycetota</taxon>
        <taxon>Planctomycetia</taxon>
        <taxon>Pirellulales</taxon>
        <taxon>Pirellulaceae</taxon>
        <taxon>Novipirellula</taxon>
    </lineage>
</organism>
<name>A0ABP9VW59_9BACT</name>
<proteinExistence type="predicted"/>
<comment type="caution">
    <text evidence="2">The sequence shown here is derived from an EMBL/GenBank/DDBJ whole genome shotgun (WGS) entry which is preliminary data.</text>
</comment>